<dbReference type="Proteomes" id="UP000887116">
    <property type="component" value="Unassembled WGS sequence"/>
</dbReference>
<name>A0A8X6HHE6_TRICU</name>
<gene>
    <name evidence="1" type="primary">NCL1_26813</name>
    <name evidence="1" type="ORF">TNCT_257741</name>
</gene>
<keyword evidence="2" id="KW-1185">Reference proteome</keyword>
<comment type="caution">
    <text evidence="1">The sequence shown here is derived from an EMBL/GenBank/DDBJ whole genome shotgun (WGS) entry which is preliminary data.</text>
</comment>
<dbReference type="EMBL" id="BMAO01038273">
    <property type="protein sequence ID" value="GFR23684.1"/>
    <property type="molecule type" value="Genomic_DNA"/>
</dbReference>
<dbReference type="AlphaFoldDB" id="A0A8X6HHE6"/>
<reference evidence="1" key="1">
    <citation type="submission" date="2020-07" db="EMBL/GenBank/DDBJ databases">
        <title>Multicomponent nature underlies the extraordinary mechanical properties of spider dragline silk.</title>
        <authorList>
            <person name="Kono N."/>
            <person name="Nakamura H."/>
            <person name="Mori M."/>
            <person name="Yoshida Y."/>
            <person name="Ohtoshi R."/>
            <person name="Malay A.D."/>
            <person name="Moran D.A.P."/>
            <person name="Tomita M."/>
            <person name="Numata K."/>
            <person name="Arakawa K."/>
        </authorList>
    </citation>
    <scope>NUCLEOTIDE SEQUENCE</scope>
</reference>
<protein>
    <submittedName>
        <fullName evidence="1">Uncharacterized protein</fullName>
    </submittedName>
</protein>
<dbReference type="PANTHER" id="PTHR35268">
    <property type="entry name" value="PROTEIN CCSMST1"/>
    <property type="match status" value="1"/>
</dbReference>
<proteinExistence type="predicted"/>
<dbReference type="InterPro" id="IPR029160">
    <property type="entry name" value="UQCC4"/>
</dbReference>
<dbReference type="Pfam" id="PF15013">
    <property type="entry name" value="CCSMST1"/>
    <property type="match status" value="1"/>
</dbReference>
<organism evidence="1 2">
    <name type="scientific">Trichonephila clavata</name>
    <name type="common">Joro spider</name>
    <name type="synonym">Nephila clavata</name>
    <dbReference type="NCBI Taxonomy" id="2740835"/>
    <lineage>
        <taxon>Eukaryota</taxon>
        <taxon>Metazoa</taxon>
        <taxon>Ecdysozoa</taxon>
        <taxon>Arthropoda</taxon>
        <taxon>Chelicerata</taxon>
        <taxon>Arachnida</taxon>
        <taxon>Araneae</taxon>
        <taxon>Araneomorphae</taxon>
        <taxon>Entelegynae</taxon>
        <taxon>Araneoidea</taxon>
        <taxon>Nephilidae</taxon>
        <taxon>Trichonephila</taxon>
    </lineage>
</organism>
<evidence type="ECO:0000313" key="2">
    <source>
        <dbReference type="Proteomes" id="UP000887116"/>
    </source>
</evidence>
<dbReference type="OrthoDB" id="5783753at2759"/>
<evidence type="ECO:0000313" key="1">
    <source>
        <dbReference type="EMBL" id="GFR23684.1"/>
    </source>
</evidence>
<sequence length="147" mass="17443">MYLRLAVPFLRRACIIQRVTRLPVQTLKTITNNELKDEPIKYSTSEAGQWKAKYTTSGKDYFEQPRIQSVVVAMSLTVFMIYFCVLREENDLDDWVRSLENQLPLHLEEAELRGRIEQAKRQHQDTTVYEEKLQRIIRLRAKIDDLK</sequence>
<accession>A0A8X6HHE6</accession>
<dbReference type="PANTHER" id="PTHR35268:SF1">
    <property type="entry name" value="UBIQUINOL-CYTOCHROME-C REDUCTASE COMPLEX ASSEMBLY FACTOR 4"/>
    <property type="match status" value="1"/>
</dbReference>